<protein>
    <recommendedName>
        <fullName evidence="1">PilZ domain-containing protein</fullName>
    </recommendedName>
</protein>
<name>A0A1R1MN82_9BACT</name>
<dbReference type="SUPFAM" id="SSF141371">
    <property type="entry name" value="PilZ domain-like"/>
    <property type="match status" value="1"/>
</dbReference>
<keyword evidence="3" id="KW-1185">Reference proteome</keyword>
<sequence>MDSFNKLVMEWLREKTEKREPLEIISFYNEMPVRVKMNPLSIENKVVGWKGNPKIIPAIDQTQKFYITFLHPEYREKRILSAGVLYYNDDYIETTFPSLAVEPKFNRSAVRITVSEMKPIYVDVEDKDVSFSTRALDISEGGVGIIINKGLLGLNQEVNVTLKFPSGDVINNIPAKVVRVEELSGRKKEEKAGLAFVSLKERDRNIISRYIIQRQREIINEFKMLTGE</sequence>
<comment type="caution">
    <text evidence="2">The sequence shown here is derived from an EMBL/GenBank/DDBJ whole genome shotgun (WGS) entry which is preliminary data.</text>
</comment>
<proteinExistence type="predicted"/>
<accession>A0A1R1MN82</accession>
<dbReference type="OrthoDB" id="12233at2"/>
<reference evidence="2 3" key="1">
    <citation type="submission" date="2016-10" db="EMBL/GenBank/DDBJ databases">
        <title>Genome sequence of a sulfur-reducing bacterium Desulfurobacterium indicum K6013.</title>
        <authorList>
            <person name="Cao J."/>
            <person name="Shao Z."/>
            <person name="Alain K."/>
            <person name="Jebbar M."/>
        </authorList>
    </citation>
    <scope>NUCLEOTIDE SEQUENCE [LARGE SCALE GENOMIC DNA]</scope>
    <source>
        <strain evidence="2 3">K6013</strain>
    </source>
</reference>
<evidence type="ECO:0000313" key="3">
    <source>
        <dbReference type="Proteomes" id="UP000187408"/>
    </source>
</evidence>
<dbReference type="RefSeq" id="WP_076712208.1">
    <property type="nucleotide sequence ID" value="NZ_MOEN01000002.1"/>
</dbReference>
<dbReference type="Pfam" id="PF07238">
    <property type="entry name" value="PilZ"/>
    <property type="match status" value="1"/>
</dbReference>
<feature type="domain" description="PilZ" evidence="1">
    <location>
        <begin position="107"/>
        <end position="212"/>
    </location>
</feature>
<organism evidence="2 3">
    <name type="scientific">Desulfurobacterium indicum</name>
    <dbReference type="NCBI Taxonomy" id="1914305"/>
    <lineage>
        <taxon>Bacteria</taxon>
        <taxon>Pseudomonadati</taxon>
        <taxon>Aquificota</taxon>
        <taxon>Aquificia</taxon>
        <taxon>Desulfurobacteriales</taxon>
        <taxon>Desulfurobacteriaceae</taxon>
        <taxon>Desulfurobacterium</taxon>
    </lineage>
</organism>
<dbReference type="AlphaFoldDB" id="A0A1R1MN82"/>
<evidence type="ECO:0000259" key="1">
    <source>
        <dbReference type="Pfam" id="PF07238"/>
    </source>
</evidence>
<dbReference type="InterPro" id="IPR009875">
    <property type="entry name" value="PilZ_domain"/>
</dbReference>
<evidence type="ECO:0000313" key="2">
    <source>
        <dbReference type="EMBL" id="OMH41236.1"/>
    </source>
</evidence>
<dbReference type="STRING" id="1914305.BLW93_00780"/>
<dbReference type="EMBL" id="MOEN01000002">
    <property type="protein sequence ID" value="OMH41236.1"/>
    <property type="molecule type" value="Genomic_DNA"/>
</dbReference>
<dbReference type="GO" id="GO:0035438">
    <property type="term" value="F:cyclic-di-GMP binding"/>
    <property type="evidence" value="ECO:0007669"/>
    <property type="project" value="InterPro"/>
</dbReference>
<dbReference type="Gene3D" id="2.40.10.220">
    <property type="entry name" value="predicted glycosyltransferase like domains"/>
    <property type="match status" value="1"/>
</dbReference>
<gene>
    <name evidence="2" type="ORF">BLW93_00780</name>
</gene>
<dbReference type="Proteomes" id="UP000187408">
    <property type="component" value="Unassembled WGS sequence"/>
</dbReference>